<organism evidence="2 3">
    <name type="scientific">Nocardia iowensis</name>
    <dbReference type="NCBI Taxonomy" id="204891"/>
    <lineage>
        <taxon>Bacteria</taxon>
        <taxon>Bacillati</taxon>
        <taxon>Actinomycetota</taxon>
        <taxon>Actinomycetes</taxon>
        <taxon>Mycobacteriales</taxon>
        <taxon>Nocardiaceae</taxon>
        <taxon>Nocardia</taxon>
    </lineage>
</organism>
<evidence type="ECO:0000313" key="2">
    <source>
        <dbReference type="EMBL" id="QXN94219.1"/>
    </source>
</evidence>
<evidence type="ECO:0000313" key="3">
    <source>
        <dbReference type="Proteomes" id="UP000694257"/>
    </source>
</evidence>
<reference evidence="2 3" key="1">
    <citation type="submission" date="2021-07" db="EMBL/GenBank/DDBJ databases">
        <title>Whole Genome Sequence of Nocardia Iowensis.</title>
        <authorList>
            <person name="Lamm A."/>
            <person name="Collins-Fairclough A.M."/>
            <person name="Bunk B."/>
            <person name="Sproer C."/>
        </authorList>
    </citation>
    <scope>NUCLEOTIDE SEQUENCE [LARGE SCALE GENOMIC DNA]</scope>
    <source>
        <strain evidence="2 3">NRRL 5646</strain>
    </source>
</reference>
<evidence type="ECO:0000256" key="1">
    <source>
        <dbReference type="SAM" id="Phobius"/>
    </source>
</evidence>
<keyword evidence="1" id="KW-0812">Transmembrane</keyword>
<feature type="transmembrane region" description="Helical" evidence="1">
    <location>
        <begin position="6"/>
        <end position="30"/>
    </location>
</feature>
<proteinExistence type="predicted"/>
<dbReference type="Proteomes" id="UP000694257">
    <property type="component" value="Chromosome"/>
</dbReference>
<accession>A0ABX8RZF2</accession>
<evidence type="ECO:0008006" key="4">
    <source>
        <dbReference type="Google" id="ProtNLM"/>
    </source>
</evidence>
<sequence length="212" mass="23740">MSQDWSNVAVAAMTVAGTLGGAVVTQIFAIRGKRIDARLQRALRTDELRELARKEATDEKRSAYADLNSAAHYFRTAARRYLAERRGTESDRERFEAAWEKLRDSYSRAQMVLSDPALAVASEVSRCMDVGRQAVLDVDPSEPAQVTAVDHYLAETLGYAVRLLRRALRDDLGIETPSGAELLDNRRAALRNRRRQFVSNAQQPPLPLPHHP</sequence>
<keyword evidence="1" id="KW-0472">Membrane</keyword>
<keyword evidence="1" id="KW-1133">Transmembrane helix</keyword>
<protein>
    <recommendedName>
        <fullName evidence="4">Secreted protein</fullName>
    </recommendedName>
</protein>
<dbReference type="EMBL" id="CP078145">
    <property type="protein sequence ID" value="QXN94219.1"/>
    <property type="molecule type" value="Genomic_DNA"/>
</dbReference>
<keyword evidence="3" id="KW-1185">Reference proteome</keyword>
<dbReference type="RefSeq" id="WP_218476690.1">
    <property type="nucleotide sequence ID" value="NZ_BAABJN010000018.1"/>
</dbReference>
<name>A0ABX8RZF2_NOCIO</name>
<gene>
    <name evidence="2" type="ORF">KV110_14850</name>
</gene>